<dbReference type="SUPFAM" id="SSF103481">
    <property type="entry name" value="Multidrug resistance efflux transporter EmrE"/>
    <property type="match status" value="2"/>
</dbReference>
<dbReference type="Gene3D" id="1.10.3730.20">
    <property type="match status" value="1"/>
</dbReference>
<evidence type="ECO:0000313" key="9">
    <source>
        <dbReference type="Proteomes" id="UP000544222"/>
    </source>
</evidence>
<feature type="transmembrane region" description="Helical" evidence="6">
    <location>
        <begin position="126"/>
        <end position="142"/>
    </location>
</feature>
<evidence type="ECO:0000259" key="7">
    <source>
        <dbReference type="Pfam" id="PF00892"/>
    </source>
</evidence>
<feature type="domain" description="EamA" evidence="7">
    <location>
        <begin position="7"/>
        <end position="140"/>
    </location>
</feature>
<feature type="domain" description="EamA" evidence="7">
    <location>
        <begin position="155"/>
        <end position="292"/>
    </location>
</feature>
<evidence type="ECO:0000313" key="8">
    <source>
        <dbReference type="EMBL" id="MBB3187766.1"/>
    </source>
</evidence>
<feature type="transmembrane region" description="Helical" evidence="6">
    <location>
        <begin position="12"/>
        <end position="34"/>
    </location>
</feature>
<evidence type="ECO:0000256" key="4">
    <source>
        <dbReference type="ARBA" id="ARBA00022989"/>
    </source>
</evidence>
<gene>
    <name evidence="8" type="ORF">FHX64_001964</name>
</gene>
<comment type="caution">
    <text evidence="8">The sequence shown here is derived from an EMBL/GenBank/DDBJ whole genome shotgun (WGS) entry which is preliminary data.</text>
</comment>
<proteinExistence type="predicted"/>
<dbReference type="AlphaFoldDB" id="A0A7W5DRK6"/>
<accession>A0A7W5DRK6</accession>
<keyword evidence="2" id="KW-1003">Cell membrane</keyword>
<evidence type="ECO:0000256" key="1">
    <source>
        <dbReference type="ARBA" id="ARBA00004651"/>
    </source>
</evidence>
<feature type="transmembrane region" description="Helical" evidence="6">
    <location>
        <begin position="99"/>
        <end position="117"/>
    </location>
</feature>
<dbReference type="InterPro" id="IPR000620">
    <property type="entry name" value="EamA_dom"/>
</dbReference>
<feature type="transmembrane region" description="Helical" evidence="6">
    <location>
        <begin position="70"/>
        <end position="87"/>
    </location>
</feature>
<keyword evidence="3 6" id="KW-0812">Transmembrane</keyword>
<feature type="transmembrane region" description="Helical" evidence="6">
    <location>
        <begin position="252"/>
        <end position="269"/>
    </location>
</feature>
<feature type="transmembrane region" description="Helical" evidence="6">
    <location>
        <begin position="275"/>
        <end position="292"/>
    </location>
</feature>
<evidence type="ECO:0000256" key="2">
    <source>
        <dbReference type="ARBA" id="ARBA00022475"/>
    </source>
</evidence>
<feature type="transmembrane region" description="Helical" evidence="6">
    <location>
        <begin position="223"/>
        <end position="240"/>
    </location>
</feature>
<keyword evidence="4 6" id="KW-1133">Transmembrane helix</keyword>
<feature type="transmembrane region" description="Helical" evidence="6">
    <location>
        <begin position="154"/>
        <end position="174"/>
    </location>
</feature>
<sequence length="316" mass="35277">MNQEKFKGHIAMVVASIIFGANVPFSKMLLPNWMSAEAMSYSRFLFGAIAFWVTSLFVHSERVPLKDLGILMLGAILGIVFNQGFFIEGLLRTTSSEASIVSTITPLLVMIISFIFLKEPITMKKTGGVFLGLIGVLAIIFTTEVEGNNHNSSVFGDVLCMGSSLSYAFFLIVTRDISKRYQPLTIMKWMFLFAAIFTSPFEIKGLVNSNIFHHAPLFAWNSFLYMLIGATFITYLLIPFSQKRIRPTTIGMYNYLQPLVASLISILMGKEAFTWIKPVAAFLIFAGVYLVTTSKSKEDVERALVTEPVTEPVRSH</sequence>
<protein>
    <submittedName>
        <fullName evidence="8">Drug/metabolite transporter (DMT)-like permease</fullName>
    </submittedName>
</protein>
<keyword evidence="5 6" id="KW-0472">Membrane</keyword>
<feature type="transmembrane region" description="Helical" evidence="6">
    <location>
        <begin position="40"/>
        <end position="58"/>
    </location>
</feature>
<evidence type="ECO:0000256" key="5">
    <source>
        <dbReference type="ARBA" id="ARBA00023136"/>
    </source>
</evidence>
<reference evidence="8 9" key="1">
    <citation type="submission" date="2020-08" db="EMBL/GenBank/DDBJ databases">
        <title>Genomic Encyclopedia of Type Strains, Phase IV (KMG-IV): sequencing the most valuable type-strain genomes for metagenomic binning, comparative biology and taxonomic classification.</title>
        <authorList>
            <person name="Goeker M."/>
        </authorList>
    </citation>
    <scope>NUCLEOTIDE SEQUENCE [LARGE SCALE GENOMIC DNA]</scope>
    <source>
        <strain evidence="8 9">DSM 27471</strain>
    </source>
</reference>
<name>A0A7W5DRK6_9PORP</name>
<dbReference type="InterPro" id="IPR050638">
    <property type="entry name" value="AA-Vitamin_Transporters"/>
</dbReference>
<dbReference type="Proteomes" id="UP000544222">
    <property type="component" value="Unassembled WGS sequence"/>
</dbReference>
<dbReference type="RefSeq" id="WP_183413599.1">
    <property type="nucleotide sequence ID" value="NZ_JACHYB010000002.1"/>
</dbReference>
<organism evidence="8 9">
    <name type="scientific">Microbacter margulisiae</name>
    <dbReference type="NCBI Taxonomy" id="1350067"/>
    <lineage>
        <taxon>Bacteria</taxon>
        <taxon>Pseudomonadati</taxon>
        <taxon>Bacteroidota</taxon>
        <taxon>Bacteroidia</taxon>
        <taxon>Bacteroidales</taxon>
        <taxon>Porphyromonadaceae</taxon>
        <taxon>Microbacter</taxon>
    </lineage>
</organism>
<dbReference type="PANTHER" id="PTHR32322:SF18">
    <property type="entry name" value="S-ADENOSYLMETHIONINE_S-ADENOSYLHOMOCYSTEINE TRANSPORTER"/>
    <property type="match status" value="1"/>
</dbReference>
<keyword evidence="9" id="KW-1185">Reference proteome</keyword>
<dbReference type="PANTHER" id="PTHR32322">
    <property type="entry name" value="INNER MEMBRANE TRANSPORTER"/>
    <property type="match status" value="1"/>
</dbReference>
<feature type="transmembrane region" description="Helical" evidence="6">
    <location>
        <begin position="186"/>
        <end position="203"/>
    </location>
</feature>
<dbReference type="Pfam" id="PF00892">
    <property type="entry name" value="EamA"/>
    <property type="match status" value="2"/>
</dbReference>
<evidence type="ECO:0000256" key="3">
    <source>
        <dbReference type="ARBA" id="ARBA00022692"/>
    </source>
</evidence>
<dbReference type="EMBL" id="JACHYB010000002">
    <property type="protein sequence ID" value="MBB3187766.1"/>
    <property type="molecule type" value="Genomic_DNA"/>
</dbReference>
<comment type="subcellular location">
    <subcellularLocation>
        <location evidence="1">Cell membrane</location>
        <topology evidence="1">Multi-pass membrane protein</topology>
    </subcellularLocation>
</comment>
<dbReference type="GO" id="GO:0005886">
    <property type="term" value="C:plasma membrane"/>
    <property type="evidence" value="ECO:0007669"/>
    <property type="project" value="UniProtKB-SubCell"/>
</dbReference>
<dbReference type="InterPro" id="IPR037185">
    <property type="entry name" value="EmrE-like"/>
</dbReference>
<evidence type="ECO:0000256" key="6">
    <source>
        <dbReference type="SAM" id="Phobius"/>
    </source>
</evidence>